<dbReference type="Proteomes" id="UP001218629">
    <property type="component" value="Chromosome"/>
</dbReference>
<name>A0ABY8A3H8_9ACTN</name>
<dbReference type="Gene3D" id="2.60.120.40">
    <property type="match status" value="1"/>
</dbReference>
<dbReference type="SUPFAM" id="SSF49842">
    <property type="entry name" value="TNF-like"/>
    <property type="match status" value="1"/>
</dbReference>
<reference evidence="1 2" key="1">
    <citation type="submission" date="2022-03" db="EMBL/GenBank/DDBJ databases">
        <title>Streptomyces yunnanensis P86,complete genome.</title>
        <authorList>
            <person name="Chen S."/>
            <person name="Zhang Q."/>
        </authorList>
    </citation>
    <scope>NUCLEOTIDE SEQUENCE [LARGE SCALE GENOMIC DNA]</scope>
    <source>
        <strain evidence="1 2">P86</strain>
    </source>
</reference>
<protein>
    <submittedName>
        <fullName evidence="1">Uncharacterized protein</fullName>
    </submittedName>
</protein>
<gene>
    <name evidence="1" type="ORF">MOV08_05285</name>
</gene>
<accession>A0ABY8A3H8</accession>
<evidence type="ECO:0000313" key="1">
    <source>
        <dbReference type="EMBL" id="WEB38774.1"/>
    </source>
</evidence>
<evidence type="ECO:0000313" key="2">
    <source>
        <dbReference type="Proteomes" id="UP001218629"/>
    </source>
</evidence>
<dbReference type="InterPro" id="IPR008983">
    <property type="entry name" value="Tumour_necrosis_fac-like_dom"/>
</dbReference>
<sequence length="198" mass="22177">MDLKTWKSRDAVDAQSLKEALTAPYDAIRNMSRFRQAGMNDFATLFGPKMAVVDFKESGFVQHGGWTRHKVETGDNPNGTAFRVPTTGTYYIFSEIFLRADSDTNAGRHWWMYIEKRTSPGDEDSSVHLTSGIVQSEVKKYHMSNSANCIAFLEEGDYICAAIYSGYAWQNPIQDRDIASRMGAYLIAPGEASDGNEF</sequence>
<dbReference type="EMBL" id="CP095749">
    <property type="protein sequence ID" value="WEB38774.1"/>
    <property type="molecule type" value="Genomic_DNA"/>
</dbReference>
<proteinExistence type="predicted"/>
<dbReference type="RefSeq" id="WP_275306532.1">
    <property type="nucleotide sequence ID" value="NZ_CP095749.1"/>
</dbReference>
<keyword evidence="2" id="KW-1185">Reference proteome</keyword>
<organism evidence="1 2">
    <name type="scientific">Streptomyces yunnanensis</name>
    <dbReference type="NCBI Taxonomy" id="156453"/>
    <lineage>
        <taxon>Bacteria</taxon>
        <taxon>Bacillati</taxon>
        <taxon>Actinomycetota</taxon>
        <taxon>Actinomycetes</taxon>
        <taxon>Kitasatosporales</taxon>
        <taxon>Streptomycetaceae</taxon>
        <taxon>Streptomyces</taxon>
    </lineage>
</organism>